<dbReference type="EMBL" id="CP045929">
    <property type="protein sequence ID" value="QGK69302.1"/>
    <property type="molecule type" value="Genomic_DNA"/>
</dbReference>
<dbReference type="KEGG" id="sace:GIY23_06910"/>
<keyword evidence="2" id="KW-1185">Reference proteome</keyword>
<dbReference type="AlphaFoldDB" id="A0A5Q3Q4C2"/>
<evidence type="ECO:0000313" key="2">
    <source>
        <dbReference type="Proteomes" id="UP000371041"/>
    </source>
</evidence>
<dbReference type="RefSeq" id="WP_154075902.1">
    <property type="nucleotide sequence ID" value="NZ_CP045929.1"/>
</dbReference>
<reference evidence="2" key="1">
    <citation type="submission" date="2019-11" db="EMBL/GenBank/DDBJ databases">
        <title>The complete genome sequence of Saccharopolyspora sp. E2A.</title>
        <authorList>
            <person name="Zhang G."/>
        </authorList>
    </citation>
    <scope>NUCLEOTIDE SEQUENCE [LARGE SCALE GENOMIC DNA]</scope>
    <source>
        <strain evidence="2">E2A</strain>
    </source>
</reference>
<name>A0A5Q3Q4C2_9PSEU</name>
<gene>
    <name evidence="1" type="ORF">GIY23_06910</name>
</gene>
<organism evidence="1 2">
    <name type="scientific">Allosaccharopolyspora coralli</name>
    <dbReference type="NCBI Taxonomy" id="2665642"/>
    <lineage>
        <taxon>Bacteria</taxon>
        <taxon>Bacillati</taxon>
        <taxon>Actinomycetota</taxon>
        <taxon>Actinomycetes</taxon>
        <taxon>Pseudonocardiales</taxon>
        <taxon>Pseudonocardiaceae</taxon>
        <taxon>Allosaccharopolyspora</taxon>
    </lineage>
</organism>
<sequence>MNLVRRVVARLTGMAALPGDFTGALDDQELVLAAGESDAGSLVATNHGLWLPESGGHRRVGWHLVSKATWNAGSFVVIEADEVDEAEGAVLLADRAARRFSLSSPGKFPQSVQERVTSSIKSSHHRELAGGGAWFVQRKVPGRDGIVLQVRADPGTDREALRAFAASIASQLRRAKRPD</sequence>
<protein>
    <submittedName>
        <fullName evidence="1">Uncharacterized protein</fullName>
    </submittedName>
</protein>
<dbReference type="Proteomes" id="UP000371041">
    <property type="component" value="Chromosome"/>
</dbReference>
<evidence type="ECO:0000313" key="1">
    <source>
        <dbReference type="EMBL" id="QGK69302.1"/>
    </source>
</evidence>
<accession>A0A5Q3Q4C2</accession>
<proteinExistence type="predicted"/>